<dbReference type="EMBL" id="CP011770">
    <property type="protein sequence ID" value="AKM11261.1"/>
    <property type="molecule type" value="Genomic_DNA"/>
</dbReference>
<keyword evidence="2" id="KW-1185">Reference proteome</keyword>
<dbReference type="RefSeq" id="WP_047822656.1">
    <property type="nucleotide sequence ID" value="NZ_CP011770.1"/>
</dbReference>
<dbReference type="Proteomes" id="UP000035287">
    <property type="component" value="Chromosome"/>
</dbReference>
<dbReference type="KEGG" id="cna:AB433_16800"/>
<sequence>MKRLIVLLIVAAAVAGGWFVGSRFYALYDLREAARSGDVARLEGRVDFPAFRDSLKAEVGGAIERERMGSSDLGTRLAKAGAGLAIDGLVTPEAVATLVRSGQAAGVTVARREDATEPVEWHIEGDGLHAFRLVTSDSDGALIFRRDGLGWKLAGIDLDGI</sequence>
<gene>
    <name evidence="1" type="ORF">AB433_16800</name>
</gene>
<organism evidence="1 2">
    <name type="scientific">Croceicoccus naphthovorans</name>
    <dbReference type="NCBI Taxonomy" id="1348774"/>
    <lineage>
        <taxon>Bacteria</taxon>
        <taxon>Pseudomonadati</taxon>
        <taxon>Pseudomonadota</taxon>
        <taxon>Alphaproteobacteria</taxon>
        <taxon>Sphingomonadales</taxon>
        <taxon>Erythrobacteraceae</taxon>
        <taxon>Croceicoccus</taxon>
    </lineage>
</organism>
<accession>A0A0G3XKY4</accession>
<evidence type="ECO:0000313" key="2">
    <source>
        <dbReference type="Proteomes" id="UP000035287"/>
    </source>
</evidence>
<name>A0A0G3XKY4_9SPHN</name>
<dbReference type="Pfam" id="PF11159">
    <property type="entry name" value="DUF2939"/>
    <property type="match status" value="1"/>
</dbReference>
<proteinExistence type="predicted"/>
<dbReference type="AlphaFoldDB" id="A0A0G3XKY4"/>
<dbReference type="InterPro" id="IPR021330">
    <property type="entry name" value="DUF2939"/>
</dbReference>
<dbReference type="PATRIC" id="fig|1348774.3.peg.3530"/>
<reference evidence="1 2" key="1">
    <citation type="submission" date="2015-06" db="EMBL/GenBank/DDBJ databases">
        <authorList>
            <person name="Zeng Y."/>
            <person name="Huang Y."/>
        </authorList>
    </citation>
    <scope>NUCLEOTIDE SEQUENCE [LARGE SCALE GENOMIC DNA]</scope>
    <source>
        <strain evidence="1 2">PQ-2</strain>
    </source>
</reference>
<protein>
    <submittedName>
        <fullName evidence="1">Uncharacterized protein</fullName>
    </submittedName>
</protein>
<evidence type="ECO:0000313" key="1">
    <source>
        <dbReference type="EMBL" id="AKM11261.1"/>
    </source>
</evidence>
<dbReference type="STRING" id="1348774.AB433_16800"/>